<comment type="catalytic activity">
    <reaction evidence="9">
        <text>XMP + diphosphate = xanthine + 5-phospho-alpha-D-ribose 1-diphosphate</text>
        <dbReference type="Rhea" id="RHEA:10800"/>
        <dbReference type="ChEBI" id="CHEBI:17712"/>
        <dbReference type="ChEBI" id="CHEBI:33019"/>
        <dbReference type="ChEBI" id="CHEBI:57464"/>
        <dbReference type="ChEBI" id="CHEBI:58017"/>
        <dbReference type="EC" id="2.4.2.22"/>
    </reaction>
</comment>
<keyword evidence="7 9" id="KW-0460">Magnesium</keyword>
<keyword evidence="1 9" id="KW-1003">Cell membrane</keyword>
<dbReference type="GO" id="GO:0005829">
    <property type="term" value="C:cytosol"/>
    <property type="evidence" value="ECO:0007669"/>
    <property type="project" value="TreeGrafter"/>
</dbReference>
<dbReference type="Gene3D" id="3.40.50.2020">
    <property type="match status" value="1"/>
</dbReference>
<comment type="similarity">
    <text evidence="9">Belongs to the purine/pyrimidine phosphoribosyltransferase family. XGPT subfamily.</text>
</comment>
<evidence type="ECO:0000313" key="13">
    <source>
        <dbReference type="Proteomes" id="UP000030901"/>
    </source>
</evidence>
<comment type="pathway">
    <text evidence="9">Purine metabolism; GMP biosynthesis via salvage pathway; GMP from guanine: step 1/1.</text>
</comment>
<dbReference type="CDD" id="cd06223">
    <property type="entry name" value="PRTases_typeI"/>
    <property type="match status" value="1"/>
</dbReference>
<organism evidence="11 13">
    <name type="scientific">Frischella perrara</name>
    <dbReference type="NCBI Taxonomy" id="1267021"/>
    <lineage>
        <taxon>Bacteria</taxon>
        <taxon>Pseudomonadati</taxon>
        <taxon>Pseudomonadota</taxon>
        <taxon>Gammaproteobacteria</taxon>
        <taxon>Orbales</taxon>
        <taxon>Orbaceae</taxon>
        <taxon>Frischella</taxon>
    </lineage>
</organism>
<keyword evidence="13" id="KW-1185">Reference proteome</keyword>
<dbReference type="NCBIfam" id="NF006613">
    <property type="entry name" value="PRK09177.1"/>
    <property type="match status" value="1"/>
</dbReference>
<dbReference type="InterPro" id="IPR023747">
    <property type="entry name" value="Xanthine_Guanine_PRibTrfase"/>
</dbReference>
<proteinExistence type="inferred from homology"/>
<keyword evidence="5 9" id="KW-0479">Metal-binding</keyword>
<evidence type="ECO:0000256" key="9">
    <source>
        <dbReference type="HAMAP-Rule" id="MF_01903"/>
    </source>
</evidence>
<feature type="binding site" evidence="9">
    <location>
        <position position="164"/>
    </location>
    <ligand>
        <name>xanthine</name>
        <dbReference type="ChEBI" id="CHEBI:17712"/>
    </ligand>
</feature>
<dbReference type="HOGENOM" id="CLU_080904_3_0_6"/>
<feature type="binding site" evidence="9">
    <location>
        <begin position="163"/>
        <end position="164"/>
    </location>
    <ligand>
        <name>GMP</name>
        <dbReference type="ChEBI" id="CHEBI:58115"/>
    </ligand>
</feature>
<evidence type="ECO:0000256" key="1">
    <source>
        <dbReference type="ARBA" id="ARBA00022475"/>
    </source>
</evidence>
<keyword evidence="3 9" id="KW-0328">Glycosyltransferase</keyword>
<gene>
    <name evidence="9" type="primary">gpt</name>
    <name evidence="12" type="ORF">DKK76_06490</name>
    <name evidence="11" type="ORF">FPB0191_01349</name>
</gene>
<dbReference type="STRING" id="1267021.FPB0191_01349"/>
<dbReference type="UniPathway" id="UPA00602">
    <property type="reaction ID" value="UER00658"/>
</dbReference>
<comment type="catalytic activity">
    <reaction evidence="9">
        <text>GMP + diphosphate = guanine + 5-phospho-alpha-D-ribose 1-diphosphate</text>
        <dbReference type="Rhea" id="RHEA:25424"/>
        <dbReference type="ChEBI" id="CHEBI:16235"/>
        <dbReference type="ChEBI" id="CHEBI:33019"/>
        <dbReference type="ChEBI" id="CHEBI:58017"/>
        <dbReference type="ChEBI" id="CHEBI:58115"/>
    </reaction>
</comment>
<reference evidence="11 13" key="1">
    <citation type="journal article" date="2014" name="Appl. Environ. Microbiol.">
        <title>Gut symbionts from distinct hosts exhibit genotoxic activity via divergent colibactin biosynthetic pathways.</title>
        <authorList>
            <person name="Engel P."/>
            <person name="Vizcaino M.I."/>
            <person name="Crawford J.M."/>
        </authorList>
    </citation>
    <scope>NUCLEOTIDE SEQUENCE [LARGE SCALE GENOMIC DNA]</scope>
    <source>
        <strain evidence="11 13">PEB0191</strain>
    </source>
</reference>
<feature type="binding site" evidence="9">
    <location>
        <position position="121"/>
    </location>
    <ligand>
        <name>guanine</name>
        <dbReference type="ChEBI" id="CHEBI:16235"/>
    </ligand>
</feature>
<dbReference type="OrthoDB" id="9789690at2"/>
<evidence type="ECO:0000313" key="12">
    <source>
        <dbReference type="EMBL" id="PXY95421.1"/>
    </source>
</evidence>
<protein>
    <recommendedName>
        <fullName evidence="9">Xanthine-guanine phosphoribosyltransferase</fullName>
        <shortName evidence="9">XGPRT</shortName>
        <ecNumber evidence="9">2.4.2.22</ecNumber>
    </recommendedName>
    <alternativeName>
        <fullName evidence="9">Xanthine phosphoribosyltransferase</fullName>
    </alternativeName>
</protein>
<feature type="domain" description="Phosphoribosyltransferase" evidence="10">
    <location>
        <begin position="61"/>
        <end position="172"/>
    </location>
</feature>
<evidence type="ECO:0000313" key="11">
    <source>
        <dbReference type="EMBL" id="AJA45169.1"/>
    </source>
</evidence>
<dbReference type="GO" id="GO:0032263">
    <property type="term" value="P:GMP salvage"/>
    <property type="evidence" value="ECO:0007669"/>
    <property type="project" value="UniProtKB-UniRule"/>
</dbReference>
<keyword evidence="8 9" id="KW-0472">Membrane</keyword>
<comment type="pathway">
    <text evidence="9">Purine metabolism; XMP biosynthesis via salvage pathway; XMP from xanthine: step 1/1.</text>
</comment>
<dbReference type="Pfam" id="PF00156">
    <property type="entry name" value="Pribosyltran"/>
    <property type="match status" value="1"/>
</dbReference>
<dbReference type="PANTHER" id="PTHR39563:SF1">
    <property type="entry name" value="XANTHINE-GUANINE PHOSPHORIBOSYLTRANSFERASE"/>
    <property type="match status" value="1"/>
</dbReference>
<dbReference type="RefSeq" id="WP_082018265.1">
    <property type="nucleotide sequence ID" value="NZ_CALYQC010000021.1"/>
</dbReference>
<keyword evidence="2" id="KW-0997">Cell inner membrane</keyword>
<feature type="binding site" evidence="9">
    <location>
        <position position="164"/>
    </location>
    <ligand>
        <name>guanine</name>
        <dbReference type="ChEBI" id="CHEBI:16235"/>
    </ligand>
</feature>
<comment type="subcellular location">
    <subcellularLocation>
        <location evidence="9">Cell membrane</location>
        <topology evidence="9">Peripheral membrane protein</topology>
    </subcellularLocation>
</comment>
<comment type="function">
    <text evidence="9">Purine salvage pathway enzyme that catalyzes the transfer of the ribosyl-5-phosphate group from 5-phospho-alpha-D-ribose 1-diphosphate (PRPP) to the N9 position of the 6-oxopurines guanine and xanthine to form the corresponding ribonucleotides GMP (guanosine 5'-monophosphate) and XMP (xanthosine 5'-monophosphate), with the release of PPi. To a lesser extent, also acts on hypoxanthine.</text>
</comment>
<dbReference type="GO" id="GO:0032264">
    <property type="term" value="P:IMP salvage"/>
    <property type="evidence" value="ECO:0007669"/>
    <property type="project" value="TreeGrafter"/>
</dbReference>
<dbReference type="AlphaFoldDB" id="A0A0A7S0V4"/>
<keyword evidence="6 9" id="KW-0660">Purine salvage</keyword>
<dbReference type="GO" id="GO:0004422">
    <property type="term" value="F:hypoxanthine phosphoribosyltransferase activity"/>
    <property type="evidence" value="ECO:0007669"/>
    <property type="project" value="TreeGrafter"/>
</dbReference>
<feature type="binding site" evidence="9">
    <location>
        <position position="118"/>
    </location>
    <ligand>
        <name>Mg(2+)</name>
        <dbReference type="ChEBI" id="CHEBI:18420"/>
    </ligand>
</feature>
<dbReference type="SUPFAM" id="SSF53271">
    <property type="entry name" value="PRTase-like"/>
    <property type="match status" value="1"/>
</dbReference>
<sequence>MSLNPVSTEQALLEEEIKAKKQIKADEIAEKKKYTVTWEMVQMFGRELSMKLLPASQWKGIIAVSRGGLVPAAILARELSIRYVDTVCISSYDHNQQREKLVLKRAEGDGEGFIVVDDLVDTGSTAHSIREMYPKAKFVTIFAKPEGRPLVDDYVVDIPQDTWIEQPWDMGVTFVKPICDQN</sequence>
<feature type="binding site" evidence="9">
    <location>
        <begin position="66"/>
        <end position="67"/>
    </location>
    <ligand>
        <name>5-phospho-alpha-D-ribose 1-diphosphate</name>
        <dbReference type="ChEBI" id="CHEBI:58017"/>
    </ligand>
</feature>
<evidence type="ECO:0000256" key="7">
    <source>
        <dbReference type="ARBA" id="ARBA00022842"/>
    </source>
</evidence>
<dbReference type="GO" id="GO:0000287">
    <property type="term" value="F:magnesium ion binding"/>
    <property type="evidence" value="ECO:0007669"/>
    <property type="project" value="UniProtKB-UniRule"/>
</dbReference>
<feature type="binding site" evidence="9">
    <location>
        <position position="121"/>
    </location>
    <ligand>
        <name>xanthine</name>
        <dbReference type="ChEBI" id="CHEBI:17712"/>
    </ligand>
</feature>
<dbReference type="GO" id="GO:0000310">
    <property type="term" value="F:xanthine phosphoribosyltransferase activity"/>
    <property type="evidence" value="ECO:0007669"/>
    <property type="project" value="UniProtKB-UniRule"/>
</dbReference>
<dbReference type="EMBL" id="QGLM01000013">
    <property type="protein sequence ID" value="PXY95421.1"/>
    <property type="molecule type" value="Genomic_DNA"/>
</dbReference>
<comment type="subunit">
    <text evidence="9">Homotetramer.</text>
</comment>
<feature type="binding site" evidence="9">
    <location>
        <position position="98"/>
    </location>
    <ligand>
        <name>GMP</name>
        <dbReference type="ChEBI" id="CHEBI:58115"/>
    </ligand>
</feature>
<dbReference type="InterPro" id="IPR029057">
    <property type="entry name" value="PRTase-like"/>
</dbReference>
<evidence type="ECO:0000313" key="14">
    <source>
        <dbReference type="Proteomes" id="UP000247838"/>
    </source>
</evidence>
<feature type="binding site" evidence="9">
    <location>
        <begin position="121"/>
        <end position="125"/>
    </location>
    <ligand>
        <name>GMP</name>
        <dbReference type="ChEBI" id="CHEBI:58115"/>
    </ligand>
</feature>
<dbReference type="InterPro" id="IPR000836">
    <property type="entry name" value="PRTase_dom"/>
</dbReference>
<comment type="catalytic activity">
    <reaction evidence="9">
        <text>IMP + diphosphate = hypoxanthine + 5-phospho-alpha-D-ribose 1-diphosphate</text>
        <dbReference type="Rhea" id="RHEA:17973"/>
        <dbReference type="ChEBI" id="CHEBI:17368"/>
        <dbReference type="ChEBI" id="CHEBI:33019"/>
        <dbReference type="ChEBI" id="CHEBI:58017"/>
        <dbReference type="ChEBI" id="CHEBI:58053"/>
    </reaction>
</comment>
<dbReference type="EMBL" id="CP009056">
    <property type="protein sequence ID" value="AJA45169.1"/>
    <property type="molecule type" value="Genomic_DNA"/>
</dbReference>
<dbReference type="EC" id="2.4.2.22" evidence="9"/>
<evidence type="ECO:0000256" key="2">
    <source>
        <dbReference type="ARBA" id="ARBA00022519"/>
    </source>
</evidence>
<evidence type="ECO:0000256" key="5">
    <source>
        <dbReference type="ARBA" id="ARBA00022723"/>
    </source>
</evidence>
<evidence type="ECO:0000256" key="4">
    <source>
        <dbReference type="ARBA" id="ARBA00022679"/>
    </source>
</evidence>
<dbReference type="GO" id="GO:0005886">
    <property type="term" value="C:plasma membrane"/>
    <property type="evidence" value="ECO:0007669"/>
    <property type="project" value="UniProtKB-SubCell"/>
</dbReference>
<dbReference type="Proteomes" id="UP000247838">
    <property type="component" value="Unassembled WGS sequence"/>
</dbReference>
<dbReference type="PANTHER" id="PTHR39563">
    <property type="entry name" value="XANTHINE PHOSPHORIBOSYLTRANSFERASE"/>
    <property type="match status" value="1"/>
</dbReference>
<feature type="binding site" evidence="9">
    <location>
        <position position="98"/>
    </location>
    <ligand>
        <name>5-phospho-alpha-D-ribose 1-diphosphate</name>
        <dbReference type="ChEBI" id="CHEBI:58017"/>
    </ligand>
</feature>
<dbReference type="HAMAP" id="MF_01903">
    <property type="entry name" value="XGPRT"/>
    <property type="match status" value="1"/>
</dbReference>
<evidence type="ECO:0000259" key="10">
    <source>
        <dbReference type="Pfam" id="PF00156"/>
    </source>
</evidence>
<evidence type="ECO:0000256" key="3">
    <source>
        <dbReference type="ARBA" id="ARBA00022676"/>
    </source>
</evidence>
<name>A0A0A7S0V4_FRIPE</name>
<evidence type="ECO:0000256" key="6">
    <source>
        <dbReference type="ARBA" id="ARBA00022726"/>
    </source>
</evidence>
<dbReference type="Proteomes" id="UP000030901">
    <property type="component" value="Chromosome"/>
</dbReference>
<dbReference type="GO" id="GO:0006166">
    <property type="term" value="P:purine ribonucleoside salvage"/>
    <property type="evidence" value="ECO:0007669"/>
    <property type="project" value="UniProtKB-KW"/>
</dbReference>
<dbReference type="KEGG" id="fpp:FPB0191_01349"/>
<reference evidence="12 14" key="2">
    <citation type="submission" date="2018-05" db="EMBL/GenBank/DDBJ databases">
        <title>Reference genomes for bee gut microbiota database.</title>
        <authorList>
            <person name="Ellegaard K.M."/>
        </authorList>
    </citation>
    <scope>NUCLEOTIDE SEQUENCE [LARGE SCALE GENOMIC DNA]</scope>
    <source>
        <strain evidence="12 14">ESL0167</strain>
    </source>
</reference>
<feature type="binding site" evidence="9">
    <location>
        <begin position="117"/>
        <end position="125"/>
    </location>
    <ligand>
        <name>5-phospho-alpha-D-ribose 1-diphosphate</name>
        <dbReference type="ChEBI" id="CHEBI:58017"/>
    </ligand>
</feature>
<accession>A0A0A7S0V4</accession>
<dbReference type="UniPathway" id="UPA00909">
    <property type="reaction ID" value="UER00887"/>
</dbReference>
<comment type="cofactor">
    <cofactor evidence="9">
        <name>Mg(2+)</name>
        <dbReference type="ChEBI" id="CHEBI:18420"/>
    </cofactor>
</comment>
<dbReference type="GO" id="GO:0032265">
    <property type="term" value="P:XMP salvage"/>
    <property type="evidence" value="ECO:0007669"/>
    <property type="project" value="UniProtKB-UniRule"/>
</dbReference>
<evidence type="ECO:0000256" key="8">
    <source>
        <dbReference type="ARBA" id="ARBA00023136"/>
    </source>
</evidence>
<dbReference type="FunFam" id="3.40.50.2020:FF:000009">
    <property type="entry name" value="Xanthine phosphoribosyltransferase"/>
    <property type="match status" value="1"/>
</dbReference>
<keyword evidence="4 9" id="KW-0808">Transferase</keyword>